<sequence>MMREYSHNLCEKDVTFGADNRGRLWTDGGCDGRFQVCYTTRKAVCFDDSECGTNAECSEGNCRCMKGYFGNPYHLCEDLCTCSAYGDPHYRQFEKKYFTFNGFCKYTMTKFHDPHGNCSFNIEVKNEQRGSRRRVSYTRLIDVYMYGMKIQLHKKKKVYINGLLQYMPVKLVHQNVTIYNTGEYGRLVTGCGVSVLWNGKSEAIVMVPRKYGANLTGLCGNCNGKDDDLVTRDGTDVSGKRNYEVLIGESFEVKDDTGFQTEKCETKAMDDPCTGILDQYVEKMEYCGMLHIKNQAHSPFRDCIEDHQDLAETLYASCRYDVCAYYHDVQRRNKIVCESLNSLAAECESRGVIVKWRRENFCPMACPSNMKYSSGVGGCPATCLDPYPDPAKCLFPPSEGCQCLPGFVSSGDNCVPVDDCGCESKMGYIPVGKSMMTLDCSSLLICNYNNGTGSLITTPIKLHCHQYASCGLKGGKPSCACKQGYFGDGVNSCYPLCNGKKCSDFAHCEDNRCVCDHGYHGNAYIECEVAGICYGKKCHRNAVCVNYNCVCKPGFIGDGYHSCQKLCNGHSCVKYAFCDGHECKCRNGFHGDGYSKCDKIQTCGGRLCAKQAHCINDQCMCKSGYYGQGATECTELCGGKRCVGNAVCIHGSCLCKEGYHGNGYFNCEIDGQCNGHSCAANAYCQNGKCQCRPGYYGDPYIVCRPLCNGKKCTKNAICDQGKCTCKYGYHGNPLVKCETVDVCNGKHCAPKAICMNYQCTCKPGYFGDGYVKCDSLCNGRKCEENAYCYKDTCQCNDGFHGNGYIKCETKDLCGGKQCAPNAKCINYHCVCKDGYVGSGYIECEGLYAVLFHLHKLEMLINEK</sequence>
<organism evidence="4 5">
    <name type="scientific">Mytilus edulis</name>
    <name type="common">Blue mussel</name>
    <dbReference type="NCBI Taxonomy" id="6550"/>
    <lineage>
        <taxon>Eukaryota</taxon>
        <taxon>Metazoa</taxon>
        <taxon>Spiralia</taxon>
        <taxon>Lophotrochozoa</taxon>
        <taxon>Mollusca</taxon>
        <taxon>Bivalvia</taxon>
        <taxon>Autobranchia</taxon>
        <taxon>Pteriomorphia</taxon>
        <taxon>Mytilida</taxon>
        <taxon>Mytiloidea</taxon>
        <taxon>Mytilidae</taxon>
        <taxon>Mytilinae</taxon>
        <taxon>Mytilus</taxon>
    </lineage>
</organism>
<dbReference type="Pfam" id="PF00094">
    <property type="entry name" value="VWD"/>
    <property type="match status" value="1"/>
</dbReference>
<keyword evidence="2" id="KW-0325">Glycoprotein</keyword>
<protein>
    <recommendedName>
        <fullName evidence="3">VWFD domain-containing protein</fullName>
    </recommendedName>
</protein>
<dbReference type="Gene3D" id="2.90.20.10">
    <property type="entry name" value="Plasmodium vivax P25 domain"/>
    <property type="match status" value="1"/>
</dbReference>
<dbReference type="Pfam" id="PF01826">
    <property type="entry name" value="TIL"/>
    <property type="match status" value="1"/>
</dbReference>
<dbReference type="Pfam" id="PF25024">
    <property type="entry name" value="EGF_TEN"/>
    <property type="match status" value="1"/>
</dbReference>
<dbReference type="CDD" id="cd19941">
    <property type="entry name" value="TIL"/>
    <property type="match status" value="1"/>
</dbReference>
<dbReference type="InterPro" id="IPR050780">
    <property type="entry name" value="Mucin_vWF_Thrombospondin_sf"/>
</dbReference>
<dbReference type="PANTHER" id="PTHR11339:SF373">
    <property type="entry name" value="VWFD DOMAIN-CONTAINING PROTEIN"/>
    <property type="match status" value="1"/>
</dbReference>
<dbReference type="SMART" id="SM00832">
    <property type="entry name" value="C8"/>
    <property type="match status" value="1"/>
</dbReference>
<evidence type="ECO:0000313" key="4">
    <source>
        <dbReference type="EMBL" id="CAG2185216.1"/>
    </source>
</evidence>
<dbReference type="OrthoDB" id="6141664at2759"/>
<dbReference type="InterPro" id="IPR036084">
    <property type="entry name" value="Ser_inhib-like_sf"/>
</dbReference>
<dbReference type="EMBL" id="CAJPWZ010000072">
    <property type="protein sequence ID" value="CAG2185216.1"/>
    <property type="molecule type" value="Genomic_DNA"/>
</dbReference>
<evidence type="ECO:0000256" key="1">
    <source>
        <dbReference type="ARBA" id="ARBA00023157"/>
    </source>
</evidence>
<dbReference type="GO" id="GO:0031012">
    <property type="term" value="C:extracellular matrix"/>
    <property type="evidence" value="ECO:0007669"/>
    <property type="project" value="TreeGrafter"/>
</dbReference>
<dbReference type="GO" id="GO:0005615">
    <property type="term" value="C:extracellular space"/>
    <property type="evidence" value="ECO:0007669"/>
    <property type="project" value="TreeGrafter"/>
</dbReference>
<dbReference type="Gene3D" id="2.10.25.10">
    <property type="entry name" value="Laminin"/>
    <property type="match status" value="2"/>
</dbReference>
<evidence type="ECO:0000259" key="3">
    <source>
        <dbReference type="PROSITE" id="PS51233"/>
    </source>
</evidence>
<dbReference type="Proteomes" id="UP000683360">
    <property type="component" value="Unassembled WGS sequence"/>
</dbReference>
<name>A0A8S3PPR2_MYTED</name>
<dbReference type="InterPro" id="IPR014853">
    <property type="entry name" value="VWF/SSPO/ZAN-like_Cys-rich_dom"/>
</dbReference>
<reference evidence="4" key="1">
    <citation type="submission" date="2021-03" db="EMBL/GenBank/DDBJ databases">
        <authorList>
            <person name="Bekaert M."/>
        </authorList>
    </citation>
    <scope>NUCLEOTIDE SEQUENCE</scope>
</reference>
<dbReference type="PROSITE" id="PS51233">
    <property type="entry name" value="VWFD"/>
    <property type="match status" value="1"/>
</dbReference>
<evidence type="ECO:0000256" key="2">
    <source>
        <dbReference type="ARBA" id="ARBA00023180"/>
    </source>
</evidence>
<dbReference type="AlphaFoldDB" id="A0A8S3PPR2"/>
<dbReference type="PROSITE" id="PS01186">
    <property type="entry name" value="EGF_2"/>
    <property type="match status" value="2"/>
</dbReference>
<accession>A0A8S3PPR2</accession>
<dbReference type="SMART" id="SM00181">
    <property type="entry name" value="EGF"/>
    <property type="match status" value="13"/>
</dbReference>
<gene>
    <name evidence="4" type="ORF">MEDL_817</name>
</gene>
<dbReference type="InterPro" id="IPR000742">
    <property type="entry name" value="EGF"/>
</dbReference>
<proteinExistence type="predicted"/>
<comment type="caution">
    <text evidence="4">The sequence shown here is derived from an EMBL/GenBank/DDBJ whole genome shotgun (WGS) entry which is preliminary data.</text>
</comment>
<dbReference type="PANTHER" id="PTHR11339">
    <property type="entry name" value="EXTRACELLULAR MATRIX GLYCOPROTEIN RELATED"/>
    <property type="match status" value="1"/>
</dbReference>
<keyword evidence="1" id="KW-1015">Disulfide bond</keyword>
<dbReference type="SMART" id="SM00216">
    <property type="entry name" value="VWD"/>
    <property type="match status" value="1"/>
</dbReference>
<dbReference type="InterPro" id="IPR001846">
    <property type="entry name" value="VWF_type-D"/>
</dbReference>
<evidence type="ECO:0000313" key="5">
    <source>
        <dbReference type="Proteomes" id="UP000683360"/>
    </source>
</evidence>
<dbReference type="SUPFAM" id="SSF57567">
    <property type="entry name" value="Serine protease inhibitors"/>
    <property type="match status" value="1"/>
</dbReference>
<keyword evidence="5" id="KW-1185">Reference proteome</keyword>
<feature type="domain" description="VWFD" evidence="3">
    <location>
        <begin position="80"/>
        <end position="265"/>
    </location>
</feature>
<dbReference type="InterPro" id="IPR002919">
    <property type="entry name" value="TIL_dom"/>
</dbReference>